<name>A0ABN6CFR6_9ACTN</name>
<gene>
    <name evidence="5" type="ORF">Aiant_38240</name>
</gene>
<dbReference type="Pfam" id="PF22725">
    <property type="entry name" value="GFO_IDH_MocA_C3"/>
    <property type="match status" value="1"/>
</dbReference>
<dbReference type="EMBL" id="AP023356">
    <property type="protein sequence ID" value="BCJ43167.1"/>
    <property type="molecule type" value="Genomic_DNA"/>
</dbReference>
<evidence type="ECO:0000313" key="6">
    <source>
        <dbReference type="Proteomes" id="UP000676967"/>
    </source>
</evidence>
<dbReference type="Pfam" id="PF01408">
    <property type="entry name" value="GFO_IDH_MocA"/>
    <property type="match status" value="1"/>
</dbReference>
<keyword evidence="6" id="KW-1185">Reference proteome</keyword>
<sequence length="330" mass="34802">MTGQTVRWGILGLGGIAATFAADLPLVPGAELAAVGSRNQATADAFAERFGFARAHGSYTALAADDGVDVVYVATPHAFHLAAALECVEAGKAVLVEKPITLDLPSAARLIEAARTRGVFLMEAMWMRCNPAVRKAAELVEEGTIGWVSAVHADFGLQGPFAAEHRLRAPELGGGALLDLGVYPIHLAHLFLGLPISVQAWAHLTPERVDEHTGVLLGYQSGAVAALTCSINGASRNAASITGTDGRIDIPPGFMVPRSFTLSRPDKAPETFEFEFPGSGYQFEAAEVQRCLAAGELESPLVSQTTTLEVMNLLDSIREQVGVYYPPGPA</sequence>
<comment type="similarity">
    <text evidence="1">Belongs to the Gfo/Idh/MocA family.</text>
</comment>
<dbReference type="RefSeq" id="WP_189328249.1">
    <property type="nucleotide sequence ID" value="NZ_AP023356.1"/>
</dbReference>
<keyword evidence="2" id="KW-0560">Oxidoreductase</keyword>
<evidence type="ECO:0000313" key="5">
    <source>
        <dbReference type="EMBL" id="BCJ43167.1"/>
    </source>
</evidence>
<feature type="domain" description="GFO/IDH/MocA-like oxidoreductase" evidence="4">
    <location>
        <begin position="133"/>
        <end position="248"/>
    </location>
</feature>
<dbReference type="PANTHER" id="PTHR22604:SF105">
    <property type="entry name" value="TRANS-1,2-DIHYDROBENZENE-1,2-DIOL DEHYDROGENASE"/>
    <property type="match status" value="1"/>
</dbReference>
<dbReference type="SUPFAM" id="SSF51735">
    <property type="entry name" value="NAD(P)-binding Rossmann-fold domains"/>
    <property type="match status" value="1"/>
</dbReference>
<dbReference type="Gene3D" id="3.30.360.10">
    <property type="entry name" value="Dihydrodipicolinate Reductase, domain 2"/>
    <property type="match status" value="1"/>
</dbReference>
<dbReference type="Gene3D" id="3.40.50.720">
    <property type="entry name" value="NAD(P)-binding Rossmann-like Domain"/>
    <property type="match status" value="1"/>
</dbReference>
<dbReference type="Proteomes" id="UP000676967">
    <property type="component" value="Chromosome"/>
</dbReference>
<dbReference type="SUPFAM" id="SSF55347">
    <property type="entry name" value="Glyceraldehyde-3-phosphate dehydrogenase-like, C-terminal domain"/>
    <property type="match status" value="1"/>
</dbReference>
<organism evidence="5 6">
    <name type="scientific">Actinoplanes ianthinogenes</name>
    <dbReference type="NCBI Taxonomy" id="122358"/>
    <lineage>
        <taxon>Bacteria</taxon>
        <taxon>Bacillati</taxon>
        <taxon>Actinomycetota</taxon>
        <taxon>Actinomycetes</taxon>
        <taxon>Micromonosporales</taxon>
        <taxon>Micromonosporaceae</taxon>
        <taxon>Actinoplanes</taxon>
    </lineage>
</organism>
<protein>
    <submittedName>
        <fullName evidence="5">Oxidoreductase</fullName>
    </submittedName>
</protein>
<proteinExistence type="inferred from homology"/>
<dbReference type="InterPro" id="IPR050984">
    <property type="entry name" value="Gfo/Idh/MocA_domain"/>
</dbReference>
<dbReference type="InterPro" id="IPR036291">
    <property type="entry name" value="NAD(P)-bd_dom_sf"/>
</dbReference>
<dbReference type="PANTHER" id="PTHR22604">
    <property type="entry name" value="OXIDOREDUCTASES"/>
    <property type="match status" value="1"/>
</dbReference>
<evidence type="ECO:0000256" key="1">
    <source>
        <dbReference type="ARBA" id="ARBA00010928"/>
    </source>
</evidence>
<evidence type="ECO:0000259" key="3">
    <source>
        <dbReference type="Pfam" id="PF01408"/>
    </source>
</evidence>
<reference evidence="5 6" key="1">
    <citation type="submission" date="2020-08" db="EMBL/GenBank/DDBJ databases">
        <title>Whole genome shotgun sequence of Actinoplanes ianthinogenes NBRC 13996.</title>
        <authorList>
            <person name="Komaki H."/>
            <person name="Tamura T."/>
        </authorList>
    </citation>
    <scope>NUCLEOTIDE SEQUENCE [LARGE SCALE GENOMIC DNA]</scope>
    <source>
        <strain evidence="5 6">NBRC 13996</strain>
    </source>
</reference>
<accession>A0ABN6CFR6</accession>
<evidence type="ECO:0000259" key="4">
    <source>
        <dbReference type="Pfam" id="PF22725"/>
    </source>
</evidence>
<dbReference type="InterPro" id="IPR055170">
    <property type="entry name" value="GFO_IDH_MocA-like_dom"/>
</dbReference>
<evidence type="ECO:0000256" key="2">
    <source>
        <dbReference type="ARBA" id="ARBA00023002"/>
    </source>
</evidence>
<feature type="domain" description="Gfo/Idh/MocA-like oxidoreductase N-terminal" evidence="3">
    <location>
        <begin position="6"/>
        <end position="123"/>
    </location>
</feature>
<dbReference type="InterPro" id="IPR000683">
    <property type="entry name" value="Gfo/Idh/MocA-like_OxRdtase_N"/>
</dbReference>